<evidence type="ECO:0000256" key="1">
    <source>
        <dbReference type="SAM" id="MobiDB-lite"/>
    </source>
</evidence>
<feature type="compositionally biased region" description="Basic and acidic residues" evidence="1">
    <location>
        <begin position="121"/>
        <end position="133"/>
    </location>
</feature>
<feature type="compositionally biased region" description="Basic and acidic residues" evidence="1">
    <location>
        <begin position="86"/>
        <end position="95"/>
    </location>
</feature>
<proteinExistence type="predicted"/>
<reference evidence="3 4" key="1">
    <citation type="submission" date="2016-10" db="EMBL/GenBank/DDBJ databases">
        <authorList>
            <person name="de Groot N.N."/>
        </authorList>
    </citation>
    <scope>NUCLEOTIDE SEQUENCE [LARGE SCALE GENOMIC DNA]</scope>
    <source>
        <strain evidence="3 4">DSM 26880</strain>
    </source>
</reference>
<evidence type="ECO:0000313" key="4">
    <source>
        <dbReference type="Proteomes" id="UP000199286"/>
    </source>
</evidence>
<dbReference type="AlphaFoldDB" id="A0A1H3JH87"/>
<dbReference type="RefSeq" id="WP_089882962.1">
    <property type="nucleotide sequence ID" value="NZ_FNPF01000007.1"/>
</dbReference>
<feature type="chain" id="PRO_5011788097" evidence="2">
    <location>
        <begin position="19"/>
        <end position="133"/>
    </location>
</feature>
<organism evidence="3 4">
    <name type="scientific">Citreimonas salinaria</name>
    <dbReference type="NCBI Taxonomy" id="321339"/>
    <lineage>
        <taxon>Bacteria</taxon>
        <taxon>Pseudomonadati</taxon>
        <taxon>Pseudomonadota</taxon>
        <taxon>Alphaproteobacteria</taxon>
        <taxon>Rhodobacterales</taxon>
        <taxon>Roseobacteraceae</taxon>
        <taxon>Citreimonas</taxon>
    </lineage>
</organism>
<feature type="signal peptide" evidence="2">
    <location>
        <begin position="1"/>
        <end position="18"/>
    </location>
</feature>
<name>A0A1H3JH87_9RHOB</name>
<sequence>MFLRVLILAGALPAVAGADIMTDAPAAPAPRFDGHVTRADSRNALNRGDAAMARGGLPPDLIQGLIAVGLISAASAYGAKAAKHGRHDDHGHWDDWPDDGGWRKRWPYGHDGHEGGGSQEHGGHGRSDAVRQD</sequence>
<dbReference type="EMBL" id="FNPF01000007">
    <property type="protein sequence ID" value="SDY38949.1"/>
    <property type="molecule type" value="Genomic_DNA"/>
</dbReference>
<accession>A0A1H3JH87</accession>
<keyword evidence="2" id="KW-0732">Signal</keyword>
<feature type="region of interest" description="Disordered" evidence="1">
    <location>
        <begin position="79"/>
        <end position="133"/>
    </location>
</feature>
<keyword evidence="4" id="KW-1185">Reference proteome</keyword>
<dbReference type="Proteomes" id="UP000199286">
    <property type="component" value="Unassembled WGS sequence"/>
</dbReference>
<gene>
    <name evidence="3" type="ORF">SAMN05444340_10716</name>
</gene>
<protein>
    <submittedName>
        <fullName evidence="3">Uncharacterized protein</fullName>
    </submittedName>
</protein>
<evidence type="ECO:0000256" key="2">
    <source>
        <dbReference type="SAM" id="SignalP"/>
    </source>
</evidence>
<evidence type="ECO:0000313" key="3">
    <source>
        <dbReference type="EMBL" id="SDY38949.1"/>
    </source>
</evidence>